<feature type="chain" id="PRO_5009908016" evidence="1">
    <location>
        <begin position="23"/>
        <end position="85"/>
    </location>
</feature>
<sequence>MRGLMIAAATIGLLVSAGSAMAAQETRGTISQVNPATGTLTLRNGETYTFSNPTVLIGFIPGENVGVTYSGNNQGIGAFDPDRAR</sequence>
<proteinExistence type="predicted"/>
<dbReference type="EMBL" id="FQUP01000001">
    <property type="protein sequence ID" value="SHE74568.1"/>
    <property type="molecule type" value="Genomic_DNA"/>
</dbReference>
<dbReference type="Proteomes" id="UP000184485">
    <property type="component" value="Unassembled WGS sequence"/>
</dbReference>
<dbReference type="OrthoDB" id="9956748at2"/>
<name>A0A1M4W009_9HYPH</name>
<evidence type="ECO:0000313" key="3">
    <source>
        <dbReference type="Proteomes" id="UP000184485"/>
    </source>
</evidence>
<keyword evidence="3" id="KW-1185">Reference proteome</keyword>
<evidence type="ECO:0000256" key="1">
    <source>
        <dbReference type="SAM" id="SignalP"/>
    </source>
</evidence>
<dbReference type="Pfam" id="PF07076">
    <property type="entry name" value="DUF1344"/>
    <property type="match status" value="1"/>
</dbReference>
<feature type="signal peptide" evidence="1">
    <location>
        <begin position="1"/>
        <end position="22"/>
    </location>
</feature>
<gene>
    <name evidence="2" type="ORF">SAMN02745157_0840</name>
</gene>
<evidence type="ECO:0000313" key="2">
    <source>
        <dbReference type="EMBL" id="SHE74568.1"/>
    </source>
</evidence>
<protein>
    <submittedName>
        <fullName evidence="2">Uncharacterized protein</fullName>
    </submittedName>
</protein>
<organism evidence="2 3">
    <name type="scientific">Kaistia soli DSM 19436</name>
    <dbReference type="NCBI Taxonomy" id="1122133"/>
    <lineage>
        <taxon>Bacteria</taxon>
        <taxon>Pseudomonadati</taxon>
        <taxon>Pseudomonadota</taxon>
        <taxon>Alphaproteobacteria</taxon>
        <taxon>Hyphomicrobiales</taxon>
        <taxon>Kaistiaceae</taxon>
        <taxon>Kaistia</taxon>
    </lineage>
</organism>
<dbReference type="RefSeq" id="WP_073051499.1">
    <property type="nucleotide sequence ID" value="NZ_FQUP01000001.1"/>
</dbReference>
<accession>A0A1M4W009</accession>
<dbReference type="AlphaFoldDB" id="A0A1M4W009"/>
<keyword evidence="1" id="KW-0732">Signal</keyword>
<dbReference type="InterPro" id="IPR009780">
    <property type="entry name" value="DUF1344"/>
</dbReference>
<reference evidence="2 3" key="1">
    <citation type="submission" date="2016-11" db="EMBL/GenBank/DDBJ databases">
        <authorList>
            <person name="Jaros S."/>
            <person name="Januszkiewicz K."/>
            <person name="Wedrychowicz H."/>
        </authorList>
    </citation>
    <scope>NUCLEOTIDE SEQUENCE [LARGE SCALE GENOMIC DNA]</scope>
    <source>
        <strain evidence="2 3">DSM 19436</strain>
    </source>
</reference>